<dbReference type="AlphaFoldDB" id="A0A0C5WEY5"/>
<keyword evidence="3" id="KW-1185">Reference proteome</keyword>
<keyword evidence="1" id="KW-0472">Membrane</keyword>
<evidence type="ECO:0000313" key="3">
    <source>
        <dbReference type="Proteomes" id="UP000032229"/>
    </source>
</evidence>
<evidence type="ECO:0000256" key="1">
    <source>
        <dbReference type="SAM" id="Phobius"/>
    </source>
</evidence>
<keyword evidence="1" id="KW-0812">Transmembrane</keyword>
<proteinExistence type="predicted"/>
<feature type="transmembrane region" description="Helical" evidence="1">
    <location>
        <begin position="35"/>
        <end position="55"/>
    </location>
</feature>
<reference evidence="2 3" key="1">
    <citation type="submission" date="2014-02" db="EMBL/GenBank/DDBJ databases">
        <authorList>
            <person name="Young C.-C."/>
            <person name="Hameed A."/>
            <person name="Huang H.-C."/>
            <person name="Shahina M."/>
        </authorList>
    </citation>
    <scope>NUCLEOTIDE SEQUENCE [LARGE SCALE GENOMIC DNA]</scope>
    <source>
        <strain evidence="2 3">CC-SAMT-1</strain>
    </source>
</reference>
<organism evidence="2 3">
    <name type="scientific">Siansivirga zeaxanthinifaciens CC-SAMT-1</name>
    <dbReference type="NCBI Taxonomy" id="1454006"/>
    <lineage>
        <taxon>Bacteria</taxon>
        <taxon>Pseudomonadati</taxon>
        <taxon>Bacteroidota</taxon>
        <taxon>Flavobacteriia</taxon>
        <taxon>Flavobacteriales</taxon>
        <taxon>Flavobacteriaceae</taxon>
        <taxon>Siansivirga</taxon>
    </lineage>
</organism>
<dbReference type="RefSeq" id="WP_044637474.1">
    <property type="nucleotide sequence ID" value="NZ_CP007202.1"/>
</dbReference>
<gene>
    <name evidence="2" type="ORF">AW14_03120</name>
</gene>
<sequence length="188" mass="22278">MKKDWPLKVHIICVFIIITHLVFKWLFNFGLAETYIFTIKVLAILTGVFLIFFHFKQVWLRFYFKMYGAALILFLAGFIIRGFLGGLLTSALQYPVIRDEIAYKYNQITIYRKYEGAFSLCCTYRVTEKRYSIFEKTFGEFQVLGQSDFIIKSIENSPQRLKIIHQDFVFDNNKNELVLKDKSLIFNK</sequence>
<dbReference type="EMBL" id="CP007202">
    <property type="protein sequence ID" value="AJR04752.1"/>
    <property type="molecule type" value="Genomic_DNA"/>
</dbReference>
<dbReference type="STRING" id="1454006.AW14_03120"/>
<feature type="transmembrane region" description="Helical" evidence="1">
    <location>
        <begin position="7"/>
        <end position="23"/>
    </location>
</feature>
<accession>A0A0C5WEY5</accession>
<protein>
    <submittedName>
        <fullName evidence="2">Uncharacterized protein</fullName>
    </submittedName>
</protein>
<feature type="transmembrane region" description="Helical" evidence="1">
    <location>
        <begin position="67"/>
        <end position="88"/>
    </location>
</feature>
<name>A0A0C5WEY5_9FLAO</name>
<dbReference type="OrthoDB" id="1368493at2"/>
<dbReference type="KEGG" id="sze:AW14_03120"/>
<dbReference type="Proteomes" id="UP000032229">
    <property type="component" value="Chromosome"/>
</dbReference>
<keyword evidence="1" id="KW-1133">Transmembrane helix</keyword>
<dbReference type="HOGENOM" id="CLU_122774_0_0_10"/>
<evidence type="ECO:0000313" key="2">
    <source>
        <dbReference type="EMBL" id="AJR04752.1"/>
    </source>
</evidence>